<dbReference type="Proteomes" id="UP000199603">
    <property type="component" value="Unassembled WGS sequence"/>
</dbReference>
<comment type="similarity">
    <text evidence="7">Belongs to the DNA polymerase HolA subunit family.</text>
</comment>
<evidence type="ECO:0000259" key="12">
    <source>
        <dbReference type="Pfam" id="PF21694"/>
    </source>
</evidence>
<dbReference type="Gene3D" id="1.20.272.10">
    <property type="match status" value="1"/>
</dbReference>
<dbReference type="NCBIfam" id="TIGR01128">
    <property type="entry name" value="holA"/>
    <property type="match status" value="1"/>
</dbReference>
<sequence length="340" mass="36731">MFGAADSAGANGDLPAVVLIASSEALLRVEAADRLRAQARAAGYAEREIFEVDARFDWSQVQASCAAMSLFASRRIVELRIASGKPNKDGVEWLQDYCRNPAPDVLLLILCEDWSKKHEGAWFTAVQKAGRAQVLWPIKVHEMSGWLGQRLRAQGLEASREALELLVERVEGNLLAAAQEVDKLALLKPEGRIEVDFMAHAVADNARYDVFGLSDAAIGGDAQRALQILAGLRAEGQAVPALISWLSGQVQQLLRVAEVKARGGNVESALQAAGVWSSRQGPFKKALARAGVAHFETLLAQCAKVERIGKGREQGDGWRELERLLVSLAEPGARPTLLAG</sequence>
<dbReference type="InterPro" id="IPR005790">
    <property type="entry name" value="DNA_polIII_delta"/>
</dbReference>
<evidence type="ECO:0000256" key="9">
    <source>
        <dbReference type="NCBIfam" id="TIGR01128"/>
    </source>
</evidence>
<dbReference type="Pfam" id="PF21694">
    <property type="entry name" value="DNA_pol3_delta_C"/>
    <property type="match status" value="1"/>
</dbReference>
<dbReference type="InterPro" id="IPR010372">
    <property type="entry name" value="DNA_pol3_delta_N"/>
</dbReference>
<organism evidence="13 14">
    <name type="scientific">Aquimonas voraii</name>
    <dbReference type="NCBI Taxonomy" id="265719"/>
    <lineage>
        <taxon>Bacteria</taxon>
        <taxon>Pseudomonadati</taxon>
        <taxon>Pseudomonadota</taxon>
        <taxon>Gammaproteobacteria</taxon>
        <taxon>Lysobacterales</taxon>
        <taxon>Lysobacteraceae</taxon>
        <taxon>Aquimonas</taxon>
    </lineage>
</organism>
<protein>
    <recommendedName>
        <fullName evidence="2 9">DNA polymerase III subunit delta</fullName>
        <ecNumber evidence="1 9">2.7.7.7</ecNumber>
    </recommendedName>
</protein>
<keyword evidence="3" id="KW-0808">Transferase</keyword>
<proteinExistence type="inferred from homology"/>
<evidence type="ECO:0000256" key="6">
    <source>
        <dbReference type="ARBA" id="ARBA00022932"/>
    </source>
</evidence>
<evidence type="ECO:0000256" key="5">
    <source>
        <dbReference type="ARBA" id="ARBA00022705"/>
    </source>
</evidence>
<evidence type="ECO:0000256" key="1">
    <source>
        <dbReference type="ARBA" id="ARBA00012417"/>
    </source>
</evidence>
<dbReference type="PANTHER" id="PTHR34388">
    <property type="entry name" value="DNA POLYMERASE III SUBUNIT DELTA"/>
    <property type="match status" value="1"/>
</dbReference>
<dbReference type="STRING" id="265719.SAMN04488509_101414"/>
<feature type="domain" description="DNA polymerase III delta N-terminal" evidence="11">
    <location>
        <begin position="26"/>
        <end position="128"/>
    </location>
</feature>
<accession>A0A1G6SDC9</accession>
<comment type="catalytic activity">
    <reaction evidence="8">
        <text>DNA(n) + a 2'-deoxyribonucleoside 5'-triphosphate = DNA(n+1) + diphosphate</text>
        <dbReference type="Rhea" id="RHEA:22508"/>
        <dbReference type="Rhea" id="RHEA-COMP:17339"/>
        <dbReference type="Rhea" id="RHEA-COMP:17340"/>
        <dbReference type="ChEBI" id="CHEBI:33019"/>
        <dbReference type="ChEBI" id="CHEBI:61560"/>
        <dbReference type="ChEBI" id="CHEBI:173112"/>
        <dbReference type="EC" id="2.7.7.7"/>
    </reaction>
</comment>
<dbReference type="RefSeq" id="WP_091238206.1">
    <property type="nucleotide sequence ID" value="NZ_FNAG01000001.1"/>
</dbReference>
<dbReference type="CDD" id="cd18138">
    <property type="entry name" value="HLD_clamp_pol_III_delta"/>
    <property type="match status" value="1"/>
</dbReference>
<dbReference type="SUPFAM" id="SSF48019">
    <property type="entry name" value="post-AAA+ oligomerization domain-like"/>
    <property type="match status" value="1"/>
</dbReference>
<dbReference type="Gene3D" id="3.40.50.300">
    <property type="entry name" value="P-loop containing nucleotide triphosphate hydrolases"/>
    <property type="match status" value="1"/>
</dbReference>
<dbReference type="EMBL" id="FNAG01000001">
    <property type="protein sequence ID" value="SDD14157.1"/>
    <property type="molecule type" value="Genomic_DNA"/>
</dbReference>
<dbReference type="GO" id="GO:0003677">
    <property type="term" value="F:DNA binding"/>
    <property type="evidence" value="ECO:0007669"/>
    <property type="project" value="InterPro"/>
</dbReference>
<dbReference type="OrthoDB" id="9770982at2"/>
<keyword evidence="6" id="KW-0239">DNA-directed DNA polymerase</keyword>
<dbReference type="Pfam" id="PF06144">
    <property type="entry name" value="DNA_pol3_delta"/>
    <property type="match status" value="1"/>
</dbReference>
<dbReference type="GO" id="GO:0006261">
    <property type="term" value="P:DNA-templated DNA replication"/>
    <property type="evidence" value="ECO:0007669"/>
    <property type="project" value="TreeGrafter"/>
</dbReference>
<keyword evidence="4" id="KW-0548">Nucleotidyltransferase</keyword>
<evidence type="ECO:0000256" key="10">
    <source>
        <dbReference type="SAM" id="Coils"/>
    </source>
</evidence>
<name>A0A1G6SDC9_9GAMM</name>
<dbReference type="Gene3D" id="1.10.8.60">
    <property type="match status" value="1"/>
</dbReference>
<evidence type="ECO:0000313" key="14">
    <source>
        <dbReference type="Proteomes" id="UP000199603"/>
    </source>
</evidence>
<dbReference type="SUPFAM" id="SSF52540">
    <property type="entry name" value="P-loop containing nucleoside triphosphate hydrolases"/>
    <property type="match status" value="1"/>
</dbReference>
<dbReference type="InterPro" id="IPR048466">
    <property type="entry name" value="DNA_pol3_delta-like_C"/>
</dbReference>
<dbReference type="GO" id="GO:0009360">
    <property type="term" value="C:DNA polymerase III complex"/>
    <property type="evidence" value="ECO:0007669"/>
    <property type="project" value="UniProtKB-UniRule"/>
</dbReference>
<dbReference type="GO" id="GO:0003887">
    <property type="term" value="F:DNA-directed DNA polymerase activity"/>
    <property type="evidence" value="ECO:0007669"/>
    <property type="project" value="UniProtKB-UniRule"/>
</dbReference>
<keyword evidence="14" id="KW-1185">Reference proteome</keyword>
<feature type="domain" description="DNA polymerase III delta subunit-like C-terminal" evidence="12">
    <location>
        <begin position="209"/>
        <end position="306"/>
    </location>
</feature>
<keyword evidence="10" id="KW-0175">Coiled coil</keyword>
<evidence type="ECO:0000256" key="8">
    <source>
        <dbReference type="ARBA" id="ARBA00049244"/>
    </source>
</evidence>
<evidence type="ECO:0000313" key="13">
    <source>
        <dbReference type="EMBL" id="SDD14157.1"/>
    </source>
</evidence>
<gene>
    <name evidence="13" type="ORF">SAMN04488509_101414</name>
</gene>
<evidence type="ECO:0000259" key="11">
    <source>
        <dbReference type="Pfam" id="PF06144"/>
    </source>
</evidence>
<evidence type="ECO:0000256" key="3">
    <source>
        <dbReference type="ARBA" id="ARBA00022679"/>
    </source>
</evidence>
<keyword evidence="5" id="KW-0235">DNA replication</keyword>
<dbReference type="EC" id="2.7.7.7" evidence="1 9"/>
<evidence type="ECO:0000256" key="4">
    <source>
        <dbReference type="ARBA" id="ARBA00022695"/>
    </source>
</evidence>
<feature type="coiled-coil region" evidence="10">
    <location>
        <begin position="153"/>
        <end position="180"/>
    </location>
</feature>
<dbReference type="InterPro" id="IPR027417">
    <property type="entry name" value="P-loop_NTPase"/>
</dbReference>
<evidence type="ECO:0000256" key="7">
    <source>
        <dbReference type="ARBA" id="ARBA00034754"/>
    </source>
</evidence>
<dbReference type="AlphaFoldDB" id="A0A1G6SDC9"/>
<dbReference type="InterPro" id="IPR008921">
    <property type="entry name" value="DNA_pol3_clamp-load_cplx_C"/>
</dbReference>
<evidence type="ECO:0000256" key="2">
    <source>
        <dbReference type="ARBA" id="ARBA00017703"/>
    </source>
</evidence>
<dbReference type="PANTHER" id="PTHR34388:SF1">
    <property type="entry name" value="DNA POLYMERASE III SUBUNIT DELTA"/>
    <property type="match status" value="1"/>
</dbReference>
<reference evidence="13 14" key="1">
    <citation type="submission" date="2016-10" db="EMBL/GenBank/DDBJ databases">
        <authorList>
            <person name="de Groot N.N."/>
        </authorList>
    </citation>
    <scope>NUCLEOTIDE SEQUENCE [LARGE SCALE GENOMIC DNA]</scope>
    <source>
        <strain evidence="13 14">DSM 16957</strain>
    </source>
</reference>